<keyword evidence="1" id="KW-0963">Cytoplasm</keyword>
<dbReference type="GO" id="GO:0008616">
    <property type="term" value="P:tRNA queuosine(34) biosynthetic process"/>
    <property type="evidence" value="ECO:0007669"/>
    <property type="project" value="UniProtKB-KW"/>
</dbReference>
<dbReference type="Pfam" id="PF02547">
    <property type="entry name" value="Queuosine_synth"/>
    <property type="match status" value="1"/>
</dbReference>
<evidence type="ECO:0000256" key="2">
    <source>
        <dbReference type="ARBA" id="ARBA00022679"/>
    </source>
</evidence>
<proteinExistence type="predicted"/>
<dbReference type="InterPro" id="IPR036100">
    <property type="entry name" value="QueA_sf"/>
</dbReference>
<organism evidence="5">
    <name type="scientific">marine sediment metagenome</name>
    <dbReference type="NCBI Taxonomy" id="412755"/>
    <lineage>
        <taxon>unclassified sequences</taxon>
        <taxon>metagenomes</taxon>
        <taxon>ecological metagenomes</taxon>
    </lineage>
</organism>
<comment type="caution">
    <text evidence="5">The sequence shown here is derived from an EMBL/GenBank/DDBJ whole genome shotgun (WGS) entry which is preliminary data.</text>
</comment>
<feature type="non-terminal residue" evidence="5">
    <location>
        <position position="260"/>
    </location>
</feature>
<dbReference type="SUPFAM" id="SSF111337">
    <property type="entry name" value="QueA-like"/>
    <property type="match status" value="1"/>
</dbReference>
<dbReference type="InterPro" id="IPR042118">
    <property type="entry name" value="QueA_dom1"/>
</dbReference>
<sequence length="260" mass="29626">PAKLAGKKETGSSAEIIVEEFEGKICKGYIKTRNPRIGTKLIFGKYNAEIIDENEEMFTIRFDENIKSIMKKIGQLPMPPYVKRKLEKNSQYQTVYSKKKGSIAAPTAGLHFTKKLLSKIRKKGVKIAKVCLHVDFGTFLPVRDINKKTLHKEYFEVDKKNADLINKRKGRLFVVGTTSVRTLESVNKNGKIIPKKGKTEIFIKPGYKFKTKIDGLITNFHLPKSTLLMLVSAFIGRKKLLKAYKTAIKNKYRFFSFGDV</sequence>
<dbReference type="AlphaFoldDB" id="X1VLR1"/>
<evidence type="ECO:0000256" key="4">
    <source>
        <dbReference type="ARBA" id="ARBA00022785"/>
    </source>
</evidence>
<gene>
    <name evidence="5" type="ORF">S12H4_41790</name>
</gene>
<dbReference type="EMBL" id="BARW01025501">
    <property type="protein sequence ID" value="GAJ09285.1"/>
    <property type="molecule type" value="Genomic_DNA"/>
</dbReference>
<accession>X1VLR1</accession>
<keyword evidence="4" id="KW-0671">Queuosine biosynthesis</keyword>
<name>X1VLR1_9ZZZZ</name>
<evidence type="ECO:0000256" key="3">
    <source>
        <dbReference type="ARBA" id="ARBA00022691"/>
    </source>
</evidence>
<dbReference type="PANTHER" id="PTHR30307">
    <property type="entry name" value="S-ADENOSYLMETHIONINE:TRNA RIBOSYLTRANSFERASE-ISOMERASE"/>
    <property type="match status" value="1"/>
</dbReference>
<keyword evidence="2" id="KW-0808">Transferase</keyword>
<feature type="non-terminal residue" evidence="5">
    <location>
        <position position="1"/>
    </location>
</feature>
<dbReference type="PANTHER" id="PTHR30307:SF0">
    <property type="entry name" value="S-ADENOSYLMETHIONINE:TRNA RIBOSYLTRANSFERASE-ISOMERASE"/>
    <property type="match status" value="1"/>
</dbReference>
<evidence type="ECO:0000313" key="5">
    <source>
        <dbReference type="EMBL" id="GAJ09285.1"/>
    </source>
</evidence>
<dbReference type="Gene3D" id="2.40.10.240">
    <property type="entry name" value="QueA-like"/>
    <property type="match status" value="1"/>
</dbReference>
<dbReference type="GO" id="GO:0051075">
    <property type="term" value="F:S-adenosylmethionine:tRNA ribosyltransferase-isomerase activity"/>
    <property type="evidence" value="ECO:0007669"/>
    <property type="project" value="TreeGrafter"/>
</dbReference>
<dbReference type="Gene3D" id="3.40.1780.10">
    <property type="entry name" value="QueA-like"/>
    <property type="match status" value="1"/>
</dbReference>
<dbReference type="InterPro" id="IPR003699">
    <property type="entry name" value="QueA"/>
</dbReference>
<reference evidence="5" key="1">
    <citation type="journal article" date="2014" name="Front. Microbiol.">
        <title>High frequency of phylogenetically diverse reductive dehalogenase-homologous genes in deep subseafloor sedimentary metagenomes.</title>
        <authorList>
            <person name="Kawai M."/>
            <person name="Futagami T."/>
            <person name="Toyoda A."/>
            <person name="Takaki Y."/>
            <person name="Nishi S."/>
            <person name="Hori S."/>
            <person name="Arai W."/>
            <person name="Tsubouchi T."/>
            <person name="Morono Y."/>
            <person name="Uchiyama I."/>
            <person name="Ito T."/>
            <person name="Fujiyama A."/>
            <person name="Inagaki F."/>
            <person name="Takami H."/>
        </authorList>
    </citation>
    <scope>NUCLEOTIDE SEQUENCE</scope>
    <source>
        <strain evidence="5">Expedition CK06-06</strain>
    </source>
</reference>
<dbReference type="InterPro" id="IPR042119">
    <property type="entry name" value="QueA_dom2"/>
</dbReference>
<evidence type="ECO:0008006" key="6">
    <source>
        <dbReference type="Google" id="ProtNLM"/>
    </source>
</evidence>
<dbReference type="NCBIfam" id="TIGR00113">
    <property type="entry name" value="queA"/>
    <property type="match status" value="1"/>
</dbReference>
<keyword evidence="3" id="KW-0949">S-adenosyl-L-methionine</keyword>
<evidence type="ECO:0000256" key="1">
    <source>
        <dbReference type="ARBA" id="ARBA00022490"/>
    </source>
</evidence>
<protein>
    <recommendedName>
        <fullName evidence="6">S-adenosylmethionine:tRNA ribosyltransferase-isomerase</fullName>
    </recommendedName>
</protein>